<organism evidence="2 3">
    <name type="scientific">Bacteroides uniformis</name>
    <dbReference type="NCBI Taxonomy" id="820"/>
    <lineage>
        <taxon>Bacteria</taxon>
        <taxon>Pseudomonadati</taxon>
        <taxon>Bacteroidota</taxon>
        <taxon>Bacteroidia</taxon>
        <taxon>Bacteroidales</taxon>
        <taxon>Bacteroidaceae</taxon>
        <taxon>Bacteroides</taxon>
    </lineage>
</organism>
<evidence type="ECO:0000313" key="2">
    <source>
        <dbReference type="EMBL" id="KAB4162870.1"/>
    </source>
</evidence>
<evidence type="ECO:0000259" key="1">
    <source>
        <dbReference type="PROSITE" id="PS51554"/>
    </source>
</evidence>
<dbReference type="PANTHER" id="PTHR30191">
    <property type="entry name" value="FORMATE ACETYLTRANSFERASE"/>
    <property type="match status" value="1"/>
</dbReference>
<dbReference type="Gene3D" id="3.20.70.20">
    <property type="match status" value="1"/>
</dbReference>
<reference evidence="2 3" key="1">
    <citation type="journal article" date="2019" name="Nat. Med.">
        <title>A library of human gut bacterial isolates paired with longitudinal multiomics data enables mechanistic microbiome research.</title>
        <authorList>
            <person name="Poyet M."/>
            <person name="Groussin M."/>
            <person name="Gibbons S.M."/>
            <person name="Avila-Pacheco J."/>
            <person name="Jiang X."/>
            <person name="Kearney S.M."/>
            <person name="Perrotta A.R."/>
            <person name="Berdy B."/>
            <person name="Zhao S."/>
            <person name="Lieberman T.D."/>
            <person name="Swanson P.K."/>
            <person name="Smith M."/>
            <person name="Roesemann S."/>
            <person name="Alexander J.E."/>
            <person name="Rich S.A."/>
            <person name="Livny J."/>
            <person name="Vlamakis H."/>
            <person name="Clish C."/>
            <person name="Bullock K."/>
            <person name="Deik A."/>
            <person name="Scott J."/>
            <person name="Pierce K.A."/>
            <person name="Xavier R.J."/>
            <person name="Alm E.J."/>
        </authorList>
    </citation>
    <scope>NUCLEOTIDE SEQUENCE [LARGE SCALE GENOMIC DNA]</scope>
    <source>
        <strain evidence="2 3">BIOML-A27</strain>
    </source>
</reference>
<evidence type="ECO:0000313" key="3">
    <source>
        <dbReference type="Proteomes" id="UP000433928"/>
    </source>
</evidence>
<dbReference type="Pfam" id="PF02901">
    <property type="entry name" value="PFL-like"/>
    <property type="match status" value="1"/>
</dbReference>
<keyword evidence="2" id="KW-0808">Transferase</keyword>
<sequence length="141" mass="15855">MELNKTFIDGLWSKEINVSDFVSKNIAPYTGDASFLQGPTERTKHIWELCLKALEEERANNGVRSLDPHTVSTITSHQAGYIDKENELIVGLQTDELLKRAIKPFGGINVVAKACRENGVEIDDKVKDIFTHYRKTHNDGV</sequence>
<dbReference type="InterPro" id="IPR050244">
    <property type="entry name" value="Auton_GlycylRad_Cofactor"/>
</dbReference>
<dbReference type="GO" id="GO:0008861">
    <property type="term" value="F:formate C-acetyltransferase activity"/>
    <property type="evidence" value="ECO:0007669"/>
    <property type="project" value="TreeGrafter"/>
</dbReference>
<dbReference type="PROSITE" id="PS51554">
    <property type="entry name" value="PFL"/>
    <property type="match status" value="1"/>
</dbReference>
<dbReference type="GO" id="GO:0005829">
    <property type="term" value="C:cytosol"/>
    <property type="evidence" value="ECO:0007669"/>
    <property type="project" value="TreeGrafter"/>
</dbReference>
<gene>
    <name evidence="2" type="ORF">GAQ59_23265</name>
</gene>
<accession>A0A6I0KI59</accession>
<dbReference type="RefSeq" id="WP_317163176.1">
    <property type="nucleotide sequence ID" value="NZ_WCUG01000156.1"/>
</dbReference>
<dbReference type="InterPro" id="IPR004184">
    <property type="entry name" value="PFL_dom"/>
</dbReference>
<dbReference type="SUPFAM" id="SSF51998">
    <property type="entry name" value="PFL-like glycyl radical enzymes"/>
    <property type="match status" value="1"/>
</dbReference>
<name>A0A6I0KI59_BACUN</name>
<feature type="domain" description="PFL" evidence="1">
    <location>
        <begin position="1"/>
        <end position="141"/>
    </location>
</feature>
<feature type="non-terminal residue" evidence="2">
    <location>
        <position position="141"/>
    </location>
</feature>
<proteinExistence type="predicted"/>
<protein>
    <submittedName>
        <fullName evidence="2">Formate acetyltransferase</fullName>
    </submittedName>
</protein>
<dbReference type="AlphaFoldDB" id="A0A6I0KI59"/>
<comment type="caution">
    <text evidence="2">The sequence shown here is derived from an EMBL/GenBank/DDBJ whole genome shotgun (WGS) entry which is preliminary data.</text>
</comment>
<dbReference type="PANTHER" id="PTHR30191:SF0">
    <property type="entry name" value="FORMATE ACETYLTRANSFERASE 1"/>
    <property type="match status" value="1"/>
</dbReference>
<dbReference type="EMBL" id="WCUG01000156">
    <property type="protein sequence ID" value="KAB4162870.1"/>
    <property type="molecule type" value="Genomic_DNA"/>
</dbReference>
<dbReference type="Proteomes" id="UP000433928">
    <property type="component" value="Unassembled WGS sequence"/>
</dbReference>